<dbReference type="RefSeq" id="WP_003020040.1">
    <property type="nucleotide sequence ID" value="NZ_CP022413.2"/>
</dbReference>
<name>C9L780_BLAHA</name>
<dbReference type="eggNOG" id="ENOG5030F1K">
    <property type="taxonomic scope" value="Bacteria"/>
</dbReference>
<organism evidence="1 2">
    <name type="scientific">Blautia hansenii DSM 20583</name>
    <dbReference type="NCBI Taxonomy" id="537007"/>
    <lineage>
        <taxon>Bacteria</taxon>
        <taxon>Bacillati</taxon>
        <taxon>Bacillota</taxon>
        <taxon>Clostridia</taxon>
        <taxon>Lachnospirales</taxon>
        <taxon>Lachnospiraceae</taxon>
        <taxon>Blautia</taxon>
    </lineage>
</organism>
<dbReference type="Proteomes" id="UP000003755">
    <property type="component" value="Unassembled WGS sequence"/>
</dbReference>
<proteinExistence type="predicted"/>
<protein>
    <submittedName>
        <fullName evidence="1">Uncharacterized protein</fullName>
    </submittedName>
</protein>
<evidence type="ECO:0000313" key="2">
    <source>
        <dbReference type="Proteomes" id="UP000003755"/>
    </source>
</evidence>
<keyword evidence="2" id="KW-1185">Reference proteome</keyword>
<comment type="caution">
    <text evidence="1">The sequence shown here is derived from an EMBL/GenBank/DDBJ whole genome shotgun (WGS) entry which is preliminary data.</text>
</comment>
<accession>C9L780</accession>
<reference evidence="1" key="1">
    <citation type="submission" date="2009-09" db="EMBL/GenBank/DDBJ databases">
        <authorList>
            <person name="Weinstock G."/>
            <person name="Sodergren E."/>
            <person name="Clifton S."/>
            <person name="Fulton L."/>
            <person name="Fulton B."/>
            <person name="Courtney L."/>
            <person name="Fronick C."/>
            <person name="Harrison M."/>
            <person name="Strong C."/>
            <person name="Farmer C."/>
            <person name="Delahaunty K."/>
            <person name="Markovic C."/>
            <person name="Hall O."/>
            <person name="Minx P."/>
            <person name="Tomlinson C."/>
            <person name="Mitreva M."/>
            <person name="Nelson J."/>
            <person name="Hou S."/>
            <person name="Wollam A."/>
            <person name="Pepin K.H."/>
            <person name="Johnson M."/>
            <person name="Bhonagiri V."/>
            <person name="Nash W.E."/>
            <person name="Warren W."/>
            <person name="Chinwalla A."/>
            <person name="Mardis E.R."/>
            <person name="Wilson R.K."/>
        </authorList>
    </citation>
    <scope>NUCLEOTIDE SEQUENCE [LARGE SCALE GENOMIC DNA]</scope>
    <source>
        <strain evidence="1">DSM 20583</strain>
    </source>
</reference>
<gene>
    <name evidence="1" type="ORF">BLAHAN_05242</name>
</gene>
<evidence type="ECO:0000313" key="1">
    <source>
        <dbReference type="EMBL" id="EEX22274.1"/>
    </source>
</evidence>
<dbReference type="AlphaFoldDB" id="C9L780"/>
<dbReference type="HOGENOM" id="CLU_849066_0_0_9"/>
<sequence>MATKLSKLSFGNKLDIEAAKKQNKIDEYDIIFLDNGEIGWLNKEKNTIINTPRTQKAYTLNGTDFGALSSGQTIPSETSLDEIMAMTTQKSIKPEYVKPLVTLSNNKGTVSGIVEVGTSITPKLTATFTQNDAGKLTDIVFKKGKEQVKQSPTSPTNYDGKPFIIGDETITYSAIATYKEGIIKNDNLGKPYSDGHIVAGTIASEDYNFTGKRCLFYGSGNGANYIPTSESIRDLNKHLNPEKGYRFTMHIHIGAQYIIIAYPDFMSDIERIHYIEGSDPNLAMRFKKSIVQVADARGGQEGKIAYKCYVLQLSTPIKANMTLEVIL</sequence>
<dbReference type="STRING" id="537007.BLAHAN_05242"/>
<dbReference type="KEGG" id="bhan:CGC63_10365"/>
<dbReference type="EMBL" id="ABYU02000012">
    <property type="protein sequence ID" value="EEX22274.1"/>
    <property type="molecule type" value="Genomic_DNA"/>
</dbReference>